<dbReference type="EMBL" id="VSRR010007266">
    <property type="protein sequence ID" value="MPC46554.1"/>
    <property type="molecule type" value="Genomic_DNA"/>
</dbReference>
<sequence>MHLLRTPPTQTQRLREKGSVKESYITFVVYFTNKSIREVGFVPNMRVWTLMTRVFPLSGATRPSRCTHHAPFITVRPSKPRLSSPRLHHNRNPPPPSPPPPPPPPPPLPLSPYSSPSKSTEVQQGGQVVERRVGRVMVKLGHTPYDPVGQGLDQTGDCGL</sequence>
<dbReference type="AlphaFoldDB" id="A0A5B7FQB9"/>
<proteinExistence type="predicted"/>
<feature type="region of interest" description="Disordered" evidence="1">
    <location>
        <begin position="68"/>
        <end position="160"/>
    </location>
</feature>
<feature type="compositionally biased region" description="Pro residues" evidence="1">
    <location>
        <begin position="92"/>
        <end position="110"/>
    </location>
</feature>
<keyword evidence="3" id="KW-1185">Reference proteome</keyword>
<reference evidence="2 3" key="1">
    <citation type="submission" date="2019-05" db="EMBL/GenBank/DDBJ databases">
        <title>Another draft genome of Portunus trituberculatus and its Hox gene families provides insights of decapod evolution.</title>
        <authorList>
            <person name="Jeong J.-H."/>
            <person name="Song I."/>
            <person name="Kim S."/>
            <person name="Choi T."/>
            <person name="Kim D."/>
            <person name="Ryu S."/>
            <person name="Kim W."/>
        </authorList>
    </citation>
    <scope>NUCLEOTIDE SEQUENCE [LARGE SCALE GENOMIC DNA]</scope>
    <source>
        <tissue evidence="2">Muscle</tissue>
    </source>
</reference>
<feature type="compositionally biased region" description="Low complexity" evidence="1">
    <location>
        <begin position="111"/>
        <end position="128"/>
    </location>
</feature>
<evidence type="ECO:0000313" key="3">
    <source>
        <dbReference type="Proteomes" id="UP000324222"/>
    </source>
</evidence>
<organism evidence="2 3">
    <name type="scientific">Portunus trituberculatus</name>
    <name type="common">Swimming crab</name>
    <name type="synonym">Neptunus trituberculatus</name>
    <dbReference type="NCBI Taxonomy" id="210409"/>
    <lineage>
        <taxon>Eukaryota</taxon>
        <taxon>Metazoa</taxon>
        <taxon>Ecdysozoa</taxon>
        <taxon>Arthropoda</taxon>
        <taxon>Crustacea</taxon>
        <taxon>Multicrustacea</taxon>
        <taxon>Malacostraca</taxon>
        <taxon>Eumalacostraca</taxon>
        <taxon>Eucarida</taxon>
        <taxon>Decapoda</taxon>
        <taxon>Pleocyemata</taxon>
        <taxon>Brachyura</taxon>
        <taxon>Eubrachyura</taxon>
        <taxon>Portunoidea</taxon>
        <taxon>Portunidae</taxon>
        <taxon>Portuninae</taxon>
        <taxon>Portunus</taxon>
    </lineage>
</organism>
<comment type="caution">
    <text evidence="2">The sequence shown here is derived from an EMBL/GenBank/DDBJ whole genome shotgun (WGS) entry which is preliminary data.</text>
</comment>
<gene>
    <name evidence="2" type="ORF">E2C01_040274</name>
</gene>
<name>A0A5B7FQB9_PORTR</name>
<evidence type="ECO:0000256" key="1">
    <source>
        <dbReference type="SAM" id="MobiDB-lite"/>
    </source>
</evidence>
<evidence type="ECO:0000313" key="2">
    <source>
        <dbReference type="EMBL" id="MPC46554.1"/>
    </source>
</evidence>
<accession>A0A5B7FQB9</accession>
<dbReference type="Proteomes" id="UP000324222">
    <property type="component" value="Unassembled WGS sequence"/>
</dbReference>
<protein>
    <submittedName>
        <fullName evidence="2">Uncharacterized protein</fullName>
    </submittedName>
</protein>